<dbReference type="SUPFAM" id="SSF64167">
    <property type="entry name" value="SurE-like"/>
    <property type="match status" value="1"/>
</dbReference>
<evidence type="ECO:0000256" key="1">
    <source>
        <dbReference type="ARBA" id="ARBA00000815"/>
    </source>
</evidence>
<comment type="similarity">
    <text evidence="2">Belongs to the SurE nucleotidase family.</text>
</comment>
<name>A0ABV7EYW9_9BURK</name>
<accession>A0ABV7EYW9</accession>
<sequence length="340" mass="34734">MAVALVSSAASSSYALNIVVTNDDGTESSTVHALYQRLTAAGHKVIISSEVCDNSGKGGGLDFLRPIGPLSATNCGATPSRGGVLSAGAAGIGTLPGMPYAYYVNSTPVAATLYGIDIASKTAFGQVPDLVISGPNYGNNTGLVNNGSGTVNAALIAINRGIPALAVSAAQPQSYKPFNQLVDGDPEYEVADVVVRLVGELERRKAVAGGSLLPQGVGLNVNLPKFTKGAASSLPVKFSKLGLATIALPYFVEDLSKDPVAQGYLAKAFPNGIPAYPGVTLVINPAPVPAGLAYIQDTDPNSEQNVVNSGTIAVSVMQGTHQASRAQEAALRAKLINFVK</sequence>
<evidence type="ECO:0000313" key="7">
    <source>
        <dbReference type="EMBL" id="MFC3107919.1"/>
    </source>
</evidence>
<dbReference type="EMBL" id="JBHRTP010000022">
    <property type="protein sequence ID" value="MFC3107919.1"/>
    <property type="molecule type" value="Genomic_DNA"/>
</dbReference>
<keyword evidence="5 7" id="KW-0378">Hydrolase</keyword>
<proteinExistence type="inferred from homology"/>
<evidence type="ECO:0000256" key="3">
    <source>
        <dbReference type="ARBA" id="ARBA00012643"/>
    </source>
</evidence>
<dbReference type="Gene3D" id="3.40.1210.10">
    <property type="entry name" value="Survival protein SurE-like phosphatase/nucleotidase"/>
    <property type="match status" value="1"/>
</dbReference>
<evidence type="ECO:0000259" key="6">
    <source>
        <dbReference type="Pfam" id="PF01975"/>
    </source>
</evidence>
<dbReference type="Pfam" id="PF01975">
    <property type="entry name" value="SurE"/>
    <property type="match status" value="1"/>
</dbReference>
<gene>
    <name evidence="7" type="ORF">ACFOFO_08085</name>
</gene>
<feature type="domain" description="Survival protein SurE-like phosphatase/nucleotidase" evidence="6">
    <location>
        <begin position="18"/>
        <end position="230"/>
    </location>
</feature>
<dbReference type="InterPro" id="IPR036523">
    <property type="entry name" value="SurE-like_sf"/>
</dbReference>
<dbReference type="EC" id="3.1.3.5" evidence="3"/>
<reference evidence="8" key="1">
    <citation type="journal article" date="2019" name="Int. J. Syst. Evol. Microbiol.">
        <title>The Global Catalogue of Microorganisms (GCM) 10K type strain sequencing project: providing services to taxonomists for standard genome sequencing and annotation.</title>
        <authorList>
            <consortium name="The Broad Institute Genomics Platform"/>
            <consortium name="The Broad Institute Genome Sequencing Center for Infectious Disease"/>
            <person name="Wu L."/>
            <person name="Ma J."/>
        </authorList>
    </citation>
    <scope>NUCLEOTIDE SEQUENCE [LARGE SCALE GENOMIC DNA]</scope>
    <source>
        <strain evidence="8">KCTC 42986</strain>
    </source>
</reference>
<dbReference type="GO" id="GO:0008253">
    <property type="term" value="F:5'-nucleotidase activity"/>
    <property type="evidence" value="ECO:0007669"/>
    <property type="project" value="UniProtKB-EC"/>
</dbReference>
<evidence type="ECO:0000313" key="8">
    <source>
        <dbReference type="Proteomes" id="UP001595530"/>
    </source>
</evidence>
<dbReference type="RefSeq" id="WP_390322013.1">
    <property type="nucleotide sequence ID" value="NZ_JBHRTP010000022.1"/>
</dbReference>
<comment type="caution">
    <text evidence="7">The sequence shown here is derived from an EMBL/GenBank/DDBJ whole genome shotgun (WGS) entry which is preliminary data.</text>
</comment>
<dbReference type="InterPro" id="IPR030048">
    <property type="entry name" value="SurE"/>
</dbReference>
<dbReference type="InterPro" id="IPR002828">
    <property type="entry name" value="SurE-like_Pase/nucleotidase"/>
</dbReference>
<comment type="catalytic activity">
    <reaction evidence="1">
        <text>a ribonucleoside 5'-phosphate + H2O = a ribonucleoside + phosphate</text>
        <dbReference type="Rhea" id="RHEA:12484"/>
        <dbReference type="ChEBI" id="CHEBI:15377"/>
        <dbReference type="ChEBI" id="CHEBI:18254"/>
        <dbReference type="ChEBI" id="CHEBI:43474"/>
        <dbReference type="ChEBI" id="CHEBI:58043"/>
        <dbReference type="EC" id="3.1.3.5"/>
    </reaction>
</comment>
<keyword evidence="4" id="KW-0479">Metal-binding</keyword>
<evidence type="ECO:0000256" key="5">
    <source>
        <dbReference type="ARBA" id="ARBA00022801"/>
    </source>
</evidence>
<dbReference type="PANTHER" id="PTHR30457:SF0">
    <property type="entry name" value="PHOSPHATASE, PUTATIVE (AFU_ORTHOLOGUE AFUA_4G01070)-RELATED"/>
    <property type="match status" value="1"/>
</dbReference>
<organism evidence="7 8">
    <name type="scientific">Undibacterium arcticum</name>
    <dbReference type="NCBI Taxonomy" id="1762892"/>
    <lineage>
        <taxon>Bacteria</taxon>
        <taxon>Pseudomonadati</taxon>
        <taxon>Pseudomonadota</taxon>
        <taxon>Betaproteobacteria</taxon>
        <taxon>Burkholderiales</taxon>
        <taxon>Oxalobacteraceae</taxon>
        <taxon>Undibacterium</taxon>
    </lineage>
</organism>
<evidence type="ECO:0000256" key="2">
    <source>
        <dbReference type="ARBA" id="ARBA00011062"/>
    </source>
</evidence>
<evidence type="ECO:0000256" key="4">
    <source>
        <dbReference type="ARBA" id="ARBA00022723"/>
    </source>
</evidence>
<protein>
    <recommendedName>
        <fullName evidence="3">5'-nucleotidase</fullName>
        <ecNumber evidence="3">3.1.3.5</ecNumber>
    </recommendedName>
</protein>
<keyword evidence="8" id="KW-1185">Reference proteome</keyword>
<dbReference type="PANTHER" id="PTHR30457">
    <property type="entry name" value="5'-NUCLEOTIDASE SURE"/>
    <property type="match status" value="1"/>
</dbReference>
<dbReference type="Proteomes" id="UP001595530">
    <property type="component" value="Unassembled WGS sequence"/>
</dbReference>